<dbReference type="PANTHER" id="PTHR30349:SF41">
    <property type="entry name" value="INTEGRASE_RECOMBINASE PROTEIN MJ0367-RELATED"/>
    <property type="match status" value="1"/>
</dbReference>
<keyword evidence="6" id="KW-1185">Reference proteome</keyword>
<dbReference type="SUPFAM" id="SSF56349">
    <property type="entry name" value="DNA breaking-rejoining enzymes"/>
    <property type="match status" value="1"/>
</dbReference>
<feature type="domain" description="Tyr recombinase" evidence="4">
    <location>
        <begin position="192"/>
        <end position="398"/>
    </location>
</feature>
<dbReference type="GO" id="GO:0015074">
    <property type="term" value="P:DNA integration"/>
    <property type="evidence" value="ECO:0007669"/>
    <property type="project" value="InterPro"/>
</dbReference>
<dbReference type="EMBL" id="MIJY01000006">
    <property type="protein sequence ID" value="OEG18425.1"/>
    <property type="molecule type" value="Genomic_DNA"/>
</dbReference>
<dbReference type="PANTHER" id="PTHR30349">
    <property type="entry name" value="PHAGE INTEGRASE-RELATED"/>
    <property type="match status" value="1"/>
</dbReference>
<dbReference type="AlphaFoldDB" id="A0A1E5H0V4"/>
<name>A0A1E5H0V4_9ENTE</name>
<comment type="similarity">
    <text evidence="1">Belongs to the 'phage' integrase family.</text>
</comment>
<keyword evidence="2" id="KW-0238">DNA-binding</keyword>
<protein>
    <submittedName>
        <fullName evidence="5">Integrase</fullName>
    </submittedName>
</protein>
<dbReference type="InterPro" id="IPR002104">
    <property type="entry name" value="Integrase_catalytic"/>
</dbReference>
<dbReference type="InterPro" id="IPR050090">
    <property type="entry name" value="Tyrosine_recombinase_XerCD"/>
</dbReference>
<reference evidence="6" key="1">
    <citation type="submission" date="2016-09" db="EMBL/GenBank/DDBJ databases">
        <authorList>
            <person name="Gulvik C.A."/>
        </authorList>
    </citation>
    <scope>NUCLEOTIDE SEQUENCE [LARGE SCALE GENOMIC DNA]</scope>
    <source>
        <strain evidence="6">LMG 8895</strain>
    </source>
</reference>
<dbReference type="OrthoDB" id="283809at2"/>
<dbReference type="PATRIC" id="fig|332950.4.peg.2143"/>
<dbReference type="Gene3D" id="1.10.443.10">
    <property type="entry name" value="Intergrase catalytic core"/>
    <property type="match status" value="1"/>
</dbReference>
<evidence type="ECO:0000259" key="4">
    <source>
        <dbReference type="PROSITE" id="PS51898"/>
    </source>
</evidence>
<evidence type="ECO:0000313" key="5">
    <source>
        <dbReference type="EMBL" id="OEG18425.1"/>
    </source>
</evidence>
<dbReference type="RefSeq" id="WP_069662644.1">
    <property type="nucleotide sequence ID" value="NZ_JBHUJJ010000001.1"/>
</dbReference>
<organism evidence="5 6">
    <name type="scientific">Enterococcus termitis</name>
    <dbReference type="NCBI Taxonomy" id="332950"/>
    <lineage>
        <taxon>Bacteria</taxon>
        <taxon>Bacillati</taxon>
        <taxon>Bacillota</taxon>
        <taxon>Bacilli</taxon>
        <taxon>Lactobacillales</taxon>
        <taxon>Enterococcaceae</taxon>
        <taxon>Enterococcus</taxon>
    </lineage>
</organism>
<dbReference type="Pfam" id="PF00589">
    <property type="entry name" value="Phage_integrase"/>
    <property type="match status" value="1"/>
</dbReference>
<evidence type="ECO:0000313" key="6">
    <source>
        <dbReference type="Proteomes" id="UP000095094"/>
    </source>
</evidence>
<dbReference type="InterPro" id="IPR011010">
    <property type="entry name" value="DNA_brk_join_enz"/>
</dbReference>
<comment type="caution">
    <text evidence="5">The sequence shown here is derived from an EMBL/GenBank/DDBJ whole genome shotgun (WGS) entry which is preliminary data.</text>
</comment>
<sequence>MAIRQTKNGSYKVEVFYPKEFRQISNITSKKYTKTFKTKELAKKDEKEILKKINQVLEDKNARSLESLGVITFKNFYETIWWEMYISGASGRSRGIPSQSTQTATQHLFKNHLLKMFGEYSLNYLNDNKNLVLRTFVKKSNDYSNIKALKSYFNQLFEVAELLEYIEYNRLTKVIQYVGQPKKEQLKRQRILKGEALTAEELVEWLNAIHNDFERDTLSLQDYLLLLLTINLGDRKSETYALQWKHIDFEKQTISLVQTLDKESNITLTKGKKRTVFQLPPSLLPLLKEWQEQQKDMLSQINIRTSSDQFLFTYTNRKNEMNVPVHIDYLNYRMKSIQRRHPELAHATPHKLRHTFATLAKEGGATMAEVSQALTHSDIKTTEIYVNTSNVVNLSTHEAFERRLNEVREAE</sequence>
<dbReference type="Proteomes" id="UP000095094">
    <property type="component" value="Unassembled WGS sequence"/>
</dbReference>
<evidence type="ECO:0000256" key="1">
    <source>
        <dbReference type="ARBA" id="ARBA00008857"/>
    </source>
</evidence>
<evidence type="ECO:0000256" key="3">
    <source>
        <dbReference type="ARBA" id="ARBA00023172"/>
    </source>
</evidence>
<dbReference type="GO" id="GO:0003677">
    <property type="term" value="F:DNA binding"/>
    <property type="evidence" value="ECO:0007669"/>
    <property type="project" value="UniProtKB-KW"/>
</dbReference>
<accession>A0A1E5H0V4</accession>
<evidence type="ECO:0000256" key="2">
    <source>
        <dbReference type="ARBA" id="ARBA00023125"/>
    </source>
</evidence>
<proteinExistence type="inferred from homology"/>
<keyword evidence="3" id="KW-0233">DNA recombination</keyword>
<dbReference type="PROSITE" id="PS51898">
    <property type="entry name" value="TYR_RECOMBINASE"/>
    <property type="match status" value="1"/>
</dbReference>
<dbReference type="InterPro" id="IPR013762">
    <property type="entry name" value="Integrase-like_cat_sf"/>
</dbReference>
<dbReference type="GO" id="GO:0006310">
    <property type="term" value="P:DNA recombination"/>
    <property type="evidence" value="ECO:0007669"/>
    <property type="project" value="UniProtKB-KW"/>
</dbReference>
<gene>
    <name evidence="5" type="ORF">BCR25_16500</name>
</gene>